<proteinExistence type="predicted"/>
<accession>A0AAD3YAN8</accession>
<keyword evidence="3" id="KW-1185">Reference proteome</keyword>
<feature type="transmembrane region" description="Helical" evidence="1">
    <location>
        <begin position="66"/>
        <end position="82"/>
    </location>
</feature>
<reference evidence="2" key="2">
    <citation type="submission" date="2023-06" db="EMBL/GenBank/DDBJ databases">
        <authorList>
            <person name="Kobayashi Y."/>
            <person name="Kayamori A."/>
            <person name="Aoki K."/>
            <person name="Shiwa Y."/>
            <person name="Fujita N."/>
            <person name="Sugita T."/>
            <person name="Iwasaki W."/>
            <person name="Tanaka N."/>
            <person name="Takashima M."/>
        </authorList>
    </citation>
    <scope>NUCLEOTIDE SEQUENCE</scope>
    <source>
        <strain evidence="2">HIS016</strain>
    </source>
</reference>
<organism evidence="2 3">
    <name type="scientific">Cutaneotrichosporon spelunceum</name>
    <dbReference type="NCBI Taxonomy" id="1672016"/>
    <lineage>
        <taxon>Eukaryota</taxon>
        <taxon>Fungi</taxon>
        <taxon>Dikarya</taxon>
        <taxon>Basidiomycota</taxon>
        <taxon>Agaricomycotina</taxon>
        <taxon>Tremellomycetes</taxon>
        <taxon>Trichosporonales</taxon>
        <taxon>Trichosporonaceae</taxon>
        <taxon>Cutaneotrichosporon</taxon>
    </lineage>
</organism>
<dbReference type="SUPFAM" id="SSF103473">
    <property type="entry name" value="MFS general substrate transporter"/>
    <property type="match status" value="1"/>
</dbReference>
<protein>
    <submittedName>
        <fullName evidence="2">Uncharacterized protein</fullName>
    </submittedName>
</protein>
<comment type="caution">
    <text evidence="2">The sequence shown here is derived from an EMBL/GenBank/DDBJ whole genome shotgun (WGS) entry which is preliminary data.</text>
</comment>
<keyword evidence="1" id="KW-1133">Transmembrane helix</keyword>
<keyword evidence="1" id="KW-0472">Membrane</keyword>
<dbReference type="EMBL" id="BTCM01000002">
    <property type="protein sequence ID" value="GMK55057.1"/>
    <property type="molecule type" value="Genomic_DNA"/>
</dbReference>
<feature type="transmembrane region" description="Helical" evidence="1">
    <location>
        <begin position="94"/>
        <end position="122"/>
    </location>
</feature>
<name>A0AAD3YAN8_9TREE</name>
<evidence type="ECO:0000313" key="2">
    <source>
        <dbReference type="EMBL" id="GMK55057.1"/>
    </source>
</evidence>
<evidence type="ECO:0000256" key="1">
    <source>
        <dbReference type="SAM" id="Phobius"/>
    </source>
</evidence>
<dbReference type="Proteomes" id="UP001222932">
    <property type="component" value="Unassembled WGS sequence"/>
</dbReference>
<sequence>MDAKEPSLNLDPKNPMKEEIEVERMAAAPANVCLAVFMDVAGTSAAFVMTAPLAHDHPLFSRDTSWIVNAYALPLIALFFFAGRRIVVLCSSNLVFAAGFLGCGILNLIISFTTNSAIFTVFTPPSSVNMFMQVYRDRKQ</sequence>
<keyword evidence="1" id="KW-0812">Transmembrane</keyword>
<dbReference type="AlphaFoldDB" id="A0AAD3YAN8"/>
<reference evidence="2" key="1">
    <citation type="journal article" date="2023" name="BMC Genomics">
        <title>Chromosome-level genome assemblies of Cutaneotrichosporon spp. (Trichosporonales, Basidiomycota) reveal imbalanced evolution between nucleotide sequences and chromosome synteny.</title>
        <authorList>
            <person name="Kobayashi Y."/>
            <person name="Kayamori A."/>
            <person name="Aoki K."/>
            <person name="Shiwa Y."/>
            <person name="Matsutani M."/>
            <person name="Fujita N."/>
            <person name="Sugita T."/>
            <person name="Iwasaki W."/>
            <person name="Tanaka N."/>
            <person name="Takashima M."/>
        </authorList>
    </citation>
    <scope>NUCLEOTIDE SEQUENCE</scope>
    <source>
        <strain evidence="2">HIS016</strain>
    </source>
</reference>
<dbReference type="InterPro" id="IPR036259">
    <property type="entry name" value="MFS_trans_sf"/>
</dbReference>
<evidence type="ECO:0000313" key="3">
    <source>
        <dbReference type="Proteomes" id="UP001222932"/>
    </source>
</evidence>
<feature type="transmembrane region" description="Helical" evidence="1">
    <location>
        <begin position="32"/>
        <end position="54"/>
    </location>
</feature>
<gene>
    <name evidence="2" type="ORF">CspeluHIS016_0201130</name>
</gene>